<gene>
    <name evidence="1" type="ORF">A3A13_04620</name>
</gene>
<name>A0A1F8GDK5_9BACT</name>
<organism evidence="1 2">
    <name type="scientific">Candidatus Yanofskybacteria bacterium RIFCSPLOWO2_01_FULL_43_22</name>
    <dbReference type="NCBI Taxonomy" id="1802695"/>
    <lineage>
        <taxon>Bacteria</taxon>
        <taxon>Candidatus Yanofskyibacteriota</taxon>
    </lineage>
</organism>
<sequence>MAYIVGLVLILGIIFSVTSGNGFISNLWDSTTKNISGLAFPKTQKEIVIDNLNSQYDLLDKFFSDTALSLLQNEDIPAKDKKAIQGAIQSFGNSKDLVSQIGNLNRDDKSVTKALIKKMFDLDSEPGPNPTYIPPNCELACK</sequence>
<evidence type="ECO:0000313" key="1">
    <source>
        <dbReference type="EMBL" id="OGN23371.1"/>
    </source>
</evidence>
<proteinExistence type="predicted"/>
<comment type="caution">
    <text evidence="1">The sequence shown here is derived from an EMBL/GenBank/DDBJ whole genome shotgun (WGS) entry which is preliminary data.</text>
</comment>
<dbReference type="Proteomes" id="UP000178911">
    <property type="component" value="Unassembled WGS sequence"/>
</dbReference>
<dbReference type="AlphaFoldDB" id="A0A1F8GDK5"/>
<evidence type="ECO:0000313" key="2">
    <source>
        <dbReference type="Proteomes" id="UP000178911"/>
    </source>
</evidence>
<dbReference type="STRING" id="1802695.A3A13_04620"/>
<reference evidence="1 2" key="1">
    <citation type="journal article" date="2016" name="Nat. Commun.">
        <title>Thousands of microbial genomes shed light on interconnected biogeochemical processes in an aquifer system.</title>
        <authorList>
            <person name="Anantharaman K."/>
            <person name="Brown C.T."/>
            <person name="Hug L.A."/>
            <person name="Sharon I."/>
            <person name="Castelle C.J."/>
            <person name="Probst A.J."/>
            <person name="Thomas B.C."/>
            <person name="Singh A."/>
            <person name="Wilkins M.J."/>
            <person name="Karaoz U."/>
            <person name="Brodie E.L."/>
            <person name="Williams K.H."/>
            <person name="Hubbard S.S."/>
            <person name="Banfield J.F."/>
        </authorList>
    </citation>
    <scope>NUCLEOTIDE SEQUENCE [LARGE SCALE GENOMIC DNA]</scope>
</reference>
<protein>
    <submittedName>
        <fullName evidence="1">Uncharacterized protein</fullName>
    </submittedName>
</protein>
<accession>A0A1F8GDK5</accession>
<dbReference type="EMBL" id="MGKJ01000020">
    <property type="protein sequence ID" value="OGN23371.1"/>
    <property type="molecule type" value="Genomic_DNA"/>
</dbReference>